<dbReference type="RefSeq" id="XP_001028025.1">
    <property type="nucleotide sequence ID" value="XM_001028025.1"/>
</dbReference>
<dbReference type="OrthoDB" id="10266058at2759"/>
<sequence>MDIEINQLQYNNQQGEEFKQAEEQIIEQDHRKYSSDEEEEDDEDIIQKQKNESIKDENTTQISNQDGGDGQKQKKKKKKKRKRDLPEEEETDYEVDIVKKAKTSKLLLCEAIQDHLRQRYALIEANPWLLIVSDIPRMITDIEIKEFFNILISKLRPELAEPSPVVKVDVMTNGQFATMHMSCKLAKSFALTLRGVEFQKCKLMIEKPKQYFFRMYMEKQQNDDVMVDVDDGALQQMQMNKIYMGGLPTYLKDIDVRKLCETFGKLKYFNVAKQQNENKEQVSKGYCFFEYEDPNITEKAIKALNGLPCGDRKLKVSRVTKDQNKLANTQQIQSEKNKLAPSNNSGSFLGGSDLIRKDEFQKLLTIPEFTSLPSRVIQLLNMVSIEDLFEDDIVDDLYQDVMTECEKIGPVEKIEIPKPCKTTGICPPCIGKVFVKFKYMLKAKKARYSLNGRTYNRRTVIASFYPEDKFDRKDFLVSIL</sequence>
<dbReference type="Gene3D" id="3.30.70.330">
    <property type="match status" value="3"/>
</dbReference>
<feature type="compositionally biased region" description="Basic and acidic residues" evidence="5">
    <location>
        <begin position="16"/>
        <end position="35"/>
    </location>
</feature>
<dbReference type="InterPro" id="IPR035979">
    <property type="entry name" value="RBD_domain_sf"/>
</dbReference>
<dbReference type="CDD" id="cd12232">
    <property type="entry name" value="RRM3_U2AF65"/>
    <property type="match status" value="1"/>
</dbReference>
<dbReference type="GO" id="GO:0003723">
    <property type="term" value="F:RNA binding"/>
    <property type="evidence" value="ECO:0007669"/>
    <property type="project" value="UniProtKB-UniRule"/>
</dbReference>
<dbReference type="InterPro" id="IPR012677">
    <property type="entry name" value="Nucleotide-bd_a/b_plait_sf"/>
</dbReference>
<protein>
    <submittedName>
        <fullName evidence="7">U2 snRNP auxilliary splicing factor</fullName>
    </submittedName>
</protein>
<keyword evidence="2 4" id="KW-0694">RNA-binding</keyword>
<dbReference type="eggNOG" id="KOG0120">
    <property type="taxonomic scope" value="Eukaryota"/>
</dbReference>
<name>I7MK38_TETTS</name>
<dbReference type="InParanoid" id="I7MK38"/>
<dbReference type="Proteomes" id="UP000009168">
    <property type="component" value="Unassembled WGS sequence"/>
</dbReference>
<keyword evidence="3" id="KW-0508">mRNA splicing</keyword>
<feature type="compositionally biased region" description="Basic and acidic residues" evidence="5">
    <location>
        <begin position="45"/>
        <end position="58"/>
    </location>
</feature>
<dbReference type="GO" id="GO:0006397">
    <property type="term" value="P:mRNA processing"/>
    <property type="evidence" value="ECO:0007669"/>
    <property type="project" value="UniProtKB-KW"/>
</dbReference>
<feature type="region of interest" description="Disordered" evidence="5">
    <location>
        <begin position="325"/>
        <end position="344"/>
    </location>
</feature>
<dbReference type="HOGENOM" id="CLU_640088_0_0_1"/>
<keyword evidence="1" id="KW-0507">mRNA processing</keyword>
<dbReference type="OMA" id="FEYENTG"/>
<feature type="compositionally biased region" description="Polar residues" evidence="5">
    <location>
        <begin position="1"/>
        <end position="15"/>
    </location>
</feature>
<evidence type="ECO:0000256" key="3">
    <source>
        <dbReference type="ARBA" id="ARBA00023187"/>
    </source>
</evidence>
<dbReference type="GO" id="GO:0008380">
    <property type="term" value="P:RNA splicing"/>
    <property type="evidence" value="ECO:0007669"/>
    <property type="project" value="UniProtKB-KW"/>
</dbReference>
<gene>
    <name evidence="7" type="ORF">TTHERM_00525150</name>
</gene>
<dbReference type="KEGG" id="tet:TTHERM_00525150"/>
<feature type="region of interest" description="Disordered" evidence="5">
    <location>
        <begin position="1"/>
        <end position="92"/>
    </location>
</feature>
<feature type="domain" description="RRM" evidence="6">
    <location>
        <begin position="240"/>
        <end position="321"/>
    </location>
</feature>
<dbReference type="AlphaFoldDB" id="I7MK38"/>
<dbReference type="STRING" id="312017.I7MK38"/>
<evidence type="ECO:0000256" key="5">
    <source>
        <dbReference type="SAM" id="MobiDB-lite"/>
    </source>
</evidence>
<dbReference type="Pfam" id="PF00076">
    <property type="entry name" value="RRM_1"/>
    <property type="match status" value="1"/>
</dbReference>
<evidence type="ECO:0000256" key="4">
    <source>
        <dbReference type="PROSITE-ProRule" id="PRU00176"/>
    </source>
</evidence>
<dbReference type="SUPFAM" id="SSF54928">
    <property type="entry name" value="RNA-binding domain, RBD"/>
    <property type="match status" value="1"/>
</dbReference>
<feature type="compositionally biased region" description="Basic residues" evidence="5">
    <location>
        <begin position="73"/>
        <end position="83"/>
    </location>
</feature>
<dbReference type="FunFam" id="3.30.70.330:FF:000097">
    <property type="entry name" value="U2 snRNP auxiliary factor large subunit"/>
    <property type="match status" value="1"/>
</dbReference>
<proteinExistence type="predicted"/>
<evidence type="ECO:0000313" key="7">
    <source>
        <dbReference type="EMBL" id="EAS07783.1"/>
    </source>
</evidence>
<dbReference type="SMART" id="SM00360">
    <property type="entry name" value="RRM"/>
    <property type="match status" value="1"/>
</dbReference>
<organism evidence="7 8">
    <name type="scientific">Tetrahymena thermophila (strain SB210)</name>
    <dbReference type="NCBI Taxonomy" id="312017"/>
    <lineage>
        <taxon>Eukaryota</taxon>
        <taxon>Sar</taxon>
        <taxon>Alveolata</taxon>
        <taxon>Ciliophora</taxon>
        <taxon>Intramacronucleata</taxon>
        <taxon>Oligohymenophorea</taxon>
        <taxon>Hymenostomatida</taxon>
        <taxon>Tetrahymenina</taxon>
        <taxon>Tetrahymenidae</taxon>
        <taxon>Tetrahymena</taxon>
    </lineage>
</organism>
<evidence type="ECO:0000313" key="8">
    <source>
        <dbReference type="Proteomes" id="UP000009168"/>
    </source>
</evidence>
<dbReference type="PANTHER" id="PTHR23139">
    <property type="entry name" value="RNA-BINDING PROTEIN"/>
    <property type="match status" value="1"/>
</dbReference>
<evidence type="ECO:0000256" key="2">
    <source>
        <dbReference type="ARBA" id="ARBA00022884"/>
    </source>
</evidence>
<keyword evidence="8" id="KW-1185">Reference proteome</keyword>
<dbReference type="InterPro" id="IPR000504">
    <property type="entry name" value="RRM_dom"/>
</dbReference>
<reference evidence="8" key="1">
    <citation type="journal article" date="2006" name="PLoS Biol.">
        <title>Macronuclear genome sequence of the ciliate Tetrahymena thermophila, a model eukaryote.</title>
        <authorList>
            <person name="Eisen J.A."/>
            <person name="Coyne R.S."/>
            <person name="Wu M."/>
            <person name="Wu D."/>
            <person name="Thiagarajan M."/>
            <person name="Wortman J.R."/>
            <person name="Badger J.H."/>
            <person name="Ren Q."/>
            <person name="Amedeo P."/>
            <person name="Jones K.M."/>
            <person name="Tallon L.J."/>
            <person name="Delcher A.L."/>
            <person name="Salzberg S.L."/>
            <person name="Silva J.C."/>
            <person name="Haas B.J."/>
            <person name="Majoros W.H."/>
            <person name="Farzad M."/>
            <person name="Carlton J.M."/>
            <person name="Smith R.K. Jr."/>
            <person name="Garg J."/>
            <person name="Pearlman R.E."/>
            <person name="Karrer K.M."/>
            <person name="Sun L."/>
            <person name="Manning G."/>
            <person name="Elde N.C."/>
            <person name="Turkewitz A.P."/>
            <person name="Asai D.J."/>
            <person name="Wilkes D.E."/>
            <person name="Wang Y."/>
            <person name="Cai H."/>
            <person name="Collins K."/>
            <person name="Stewart B.A."/>
            <person name="Lee S.R."/>
            <person name="Wilamowska K."/>
            <person name="Weinberg Z."/>
            <person name="Ruzzo W.L."/>
            <person name="Wloga D."/>
            <person name="Gaertig J."/>
            <person name="Frankel J."/>
            <person name="Tsao C.-C."/>
            <person name="Gorovsky M.A."/>
            <person name="Keeling P.J."/>
            <person name="Waller R.F."/>
            <person name="Patron N.J."/>
            <person name="Cherry J.M."/>
            <person name="Stover N.A."/>
            <person name="Krieger C.J."/>
            <person name="del Toro C."/>
            <person name="Ryder H.F."/>
            <person name="Williamson S.C."/>
            <person name="Barbeau R.A."/>
            <person name="Hamilton E.P."/>
            <person name="Orias E."/>
        </authorList>
    </citation>
    <scope>NUCLEOTIDE SEQUENCE [LARGE SCALE GENOMIC DNA]</scope>
    <source>
        <strain evidence="8">SB210</strain>
    </source>
</reference>
<dbReference type="PROSITE" id="PS50102">
    <property type="entry name" value="RRM"/>
    <property type="match status" value="1"/>
</dbReference>
<dbReference type="EMBL" id="GG662209">
    <property type="protein sequence ID" value="EAS07783.1"/>
    <property type="molecule type" value="Genomic_DNA"/>
</dbReference>
<evidence type="ECO:0000259" key="6">
    <source>
        <dbReference type="PROSITE" id="PS50102"/>
    </source>
</evidence>
<dbReference type="GeneID" id="7827597"/>
<evidence type="ECO:0000256" key="1">
    <source>
        <dbReference type="ARBA" id="ARBA00022664"/>
    </source>
</evidence>
<accession>I7MK38</accession>